<sequence length="502" mass="58311">MAKNFQDGRKGKNQKNDRGGGGHKFDNKMKGKNYKNFKNKNNKSGKKDWKNSTKQKKGTFPLIPSEFISRPQQGSFPDKKKVLDLQRIERQNAKRFGKQNYQKRNSFGKESEENMAKHLKKSPSKNWVNREIDENQSFASDSDDVEIQSDKDEKEKIPNKSFEKKSETKKNPFEMFDELLDAKKSKANIVATSDEDEDTVPMANTNKRNPPMKQMEASAFGDIEESDDEDDKEEDDEEMDTEEDDRAAEVSKTNDKDSEAFEFHKKISEMSMAQVKALRSKLGTKLFDKFLAESQQKNDSNEVVEESDEASENDDGDEEVADENSKEESSKKKSRHAPREMSSKIPVSVHRTIDPNAINYSRRKFDPRFSERSGTYHENEFRNDYGFIDDLRKNDIQKLNTAMKNAKSKKEKEKIKDLIGRLKSQQKSVEERDLWRETKNDLLSNNIDRMNQGLKPVFVNNKQMKEKFKAKKLGKIEETQGKKGLEKYLKKKEKRESKKKLL</sequence>
<name>A0AC35GG20_9BILA</name>
<organism evidence="1 2">
    <name type="scientific">Panagrolaimus sp. PS1159</name>
    <dbReference type="NCBI Taxonomy" id="55785"/>
    <lineage>
        <taxon>Eukaryota</taxon>
        <taxon>Metazoa</taxon>
        <taxon>Ecdysozoa</taxon>
        <taxon>Nematoda</taxon>
        <taxon>Chromadorea</taxon>
        <taxon>Rhabditida</taxon>
        <taxon>Tylenchina</taxon>
        <taxon>Panagrolaimomorpha</taxon>
        <taxon>Panagrolaimoidea</taxon>
        <taxon>Panagrolaimidae</taxon>
        <taxon>Panagrolaimus</taxon>
    </lineage>
</organism>
<dbReference type="WBParaSite" id="PS1159_v2.g4859.t1">
    <property type="protein sequence ID" value="PS1159_v2.g4859.t1"/>
    <property type="gene ID" value="PS1159_v2.g4859"/>
</dbReference>
<proteinExistence type="predicted"/>
<evidence type="ECO:0000313" key="2">
    <source>
        <dbReference type="WBParaSite" id="PS1159_v2.g4859.t1"/>
    </source>
</evidence>
<dbReference type="Proteomes" id="UP000887580">
    <property type="component" value="Unplaced"/>
</dbReference>
<protein>
    <submittedName>
        <fullName evidence="2">rRNA biogenesis protein RRP36</fullName>
    </submittedName>
</protein>
<reference evidence="2" key="1">
    <citation type="submission" date="2022-11" db="UniProtKB">
        <authorList>
            <consortium name="WormBaseParasite"/>
        </authorList>
    </citation>
    <scope>IDENTIFICATION</scope>
</reference>
<evidence type="ECO:0000313" key="1">
    <source>
        <dbReference type="Proteomes" id="UP000887580"/>
    </source>
</evidence>
<accession>A0AC35GG20</accession>